<name>A0AAW2XUD3_9LAMI</name>
<dbReference type="EMBL" id="JACGWN010000003">
    <property type="protein sequence ID" value="KAL0455385.1"/>
    <property type="molecule type" value="Genomic_DNA"/>
</dbReference>
<evidence type="ECO:0000313" key="2">
    <source>
        <dbReference type="EMBL" id="KAL0455385.1"/>
    </source>
</evidence>
<gene>
    <name evidence="2" type="ORF">Slati_0877700</name>
</gene>
<dbReference type="Pfam" id="PF00078">
    <property type="entry name" value="RVT_1"/>
    <property type="match status" value="1"/>
</dbReference>
<dbReference type="InterPro" id="IPR000477">
    <property type="entry name" value="RT_dom"/>
</dbReference>
<feature type="domain" description="Reverse transcriptase" evidence="1">
    <location>
        <begin position="7"/>
        <end position="120"/>
    </location>
</feature>
<reference evidence="2" key="2">
    <citation type="journal article" date="2024" name="Plant">
        <title>Genomic evolution and insights into agronomic trait innovations of Sesamum species.</title>
        <authorList>
            <person name="Miao H."/>
            <person name="Wang L."/>
            <person name="Qu L."/>
            <person name="Liu H."/>
            <person name="Sun Y."/>
            <person name="Le M."/>
            <person name="Wang Q."/>
            <person name="Wei S."/>
            <person name="Zheng Y."/>
            <person name="Lin W."/>
            <person name="Duan Y."/>
            <person name="Cao H."/>
            <person name="Xiong S."/>
            <person name="Wang X."/>
            <person name="Wei L."/>
            <person name="Li C."/>
            <person name="Ma Q."/>
            <person name="Ju M."/>
            <person name="Zhao R."/>
            <person name="Li G."/>
            <person name="Mu C."/>
            <person name="Tian Q."/>
            <person name="Mei H."/>
            <person name="Zhang T."/>
            <person name="Gao T."/>
            <person name="Zhang H."/>
        </authorList>
    </citation>
    <scope>NUCLEOTIDE SEQUENCE</scope>
    <source>
        <strain evidence="2">KEN1</strain>
    </source>
</reference>
<organism evidence="2">
    <name type="scientific">Sesamum latifolium</name>
    <dbReference type="NCBI Taxonomy" id="2727402"/>
    <lineage>
        <taxon>Eukaryota</taxon>
        <taxon>Viridiplantae</taxon>
        <taxon>Streptophyta</taxon>
        <taxon>Embryophyta</taxon>
        <taxon>Tracheophyta</taxon>
        <taxon>Spermatophyta</taxon>
        <taxon>Magnoliopsida</taxon>
        <taxon>eudicotyledons</taxon>
        <taxon>Gunneridae</taxon>
        <taxon>Pentapetalae</taxon>
        <taxon>asterids</taxon>
        <taxon>lamiids</taxon>
        <taxon>Lamiales</taxon>
        <taxon>Pedaliaceae</taxon>
        <taxon>Sesamum</taxon>
    </lineage>
</organism>
<dbReference type="InterPro" id="IPR043502">
    <property type="entry name" value="DNA/RNA_pol_sf"/>
</dbReference>
<dbReference type="PANTHER" id="PTHR33116:SF76">
    <property type="entry name" value="DUF4283 DOMAIN-CONTAINING PROTEIN"/>
    <property type="match status" value="1"/>
</dbReference>
<proteinExistence type="predicted"/>
<sequence>MKGVLDKIISPSQNAFVPGRRISNNILLGQELFHGYNRQQLPPRCALKIDLRKAYDTLEWDFILAMLQLFGFPPKLIQWIEECISSTSFSIALNGEIHGFFPGARGLRQGDTMSPYLFVLQWRSCTFYFFSVLSNPILFSIIGDAKSLQANVTKSQLILSKSANDIRTRLLAILGFQEGFLQVRYLGLPLISSRLTPDDCKPLLLKVDGKLNGWGSLQLSFAARVQLLQSDISALNTYWAMAFILPKGIMRTIEARMRQFLWKGGSGSCIAKVAWADVCHPLEEGGQGIRRLEPLNQALMSKHFWELLQNTNSSIWVTWISYHYLRECTVWTARETRGSWSWRKILRLRN</sequence>
<evidence type="ECO:0000259" key="1">
    <source>
        <dbReference type="Pfam" id="PF00078"/>
    </source>
</evidence>
<dbReference type="SUPFAM" id="SSF56672">
    <property type="entry name" value="DNA/RNA polymerases"/>
    <property type="match status" value="1"/>
</dbReference>
<reference evidence="2" key="1">
    <citation type="submission" date="2020-06" db="EMBL/GenBank/DDBJ databases">
        <authorList>
            <person name="Li T."/>
            <person name="Hu X."/>
            <person name="Zhang T."/>
            <person name="Song X."/>
            <person name="Zhang H."/>
            <person name="Dai N."/>
            <person name="Sheng W."/>
            <person name="Hou X."/>
            <person name="Wei L."/>
        </authorList>
    </citation>
    <scope>NUCLEOTIDE SEQUENCE</scope>
    <source>
        <strain evidence="2">KEN1</strain>
        <tissue evidence="2">Leaf</tissue>
    </source>
</reference>
<accession>A0AAW2XUD3</accession>
<dbReference type="AlphaFoldDB" id="A0AAW2XUD3"/>
<protein>
    <recommendedName>
        <fullName evidence="1">Reverse transcriptase domain-containing protein</fullName>
    </recommendedName>
</protein>
<dbReference type="PANTHER" id="PTHR33116">
    <property type="entry name" value="REVERSE TRANSCRIPTASE ZINC-BINDING DOMAIN-CONTAINING PROTEIN-RELATED-RELATED"/>
    <property type="match status" value="1"/>
</dbReference>
<comment type="caution">
    <text evidence="2">The sequence shown here is derived from an EMBL/GenBank/DDBJ whole genome shotgun (WGS) entry which is preliminary data.</text>
</comment>